<dbReference type="AlphaFoldDB" id="A0A1G6B1Y5"/>
<evidence type="ECO:0000313" key="2">
    <source>
        <dbReference type="EMBL" id="SDB14668.1"/>
    </source>
</evidence>
<dbReference type="EMBL" id="FMXR01000008">
    <property type="protein sequence ID" value="SDB14668.1"/>
    <property type="molecule type" value="Genomic_DNA"/>
</dbReference>
<evidence type="ECO:0000313" key="3">
    <source>
        <dbReference type="Proteomes" id="UP000199228"/>
    </source>
</evidence>
<dbReference type="Proteomes" id="UP000199228">
    <property type="component" value="Unassembled WGS sequence"/>
</dbReference>
<keyword evidence="3" id="KW-1185">Reference proteome</keyword>
<feature type="coiled-coil region" evidence="1">
    <location>
        <begin position="38"/>
        <end position="86"/>
    </location>
</feature>
<name>A0A1G6B1Y5_EUBOX</name>
<protein>
    <recommendedName>
        <fullName evidence="4">Coil containing protein</fullName>
    </recommendedName>
</protein>
<dbReference type="RefSeq" id="WP_090173000.1">
    <property type="nucleotide sequence ID" value="NZ_FMXR01000008.1"/>
</dbReference>
<sequence length="171" mass="19875">MAEYIDKEVAFQICMGSWDASEAGHDIKYEPSADVVERAEYDKMVQSFRDRNENLKQNLINTRDSYFKLEKEIAELEVRIDKAIAEIDNQETWLLSAGYNAYNADIAFSAIRRSLKEPCEKSGNHAHWIDNHNGTVSCSYCGTWFYKDERYSYMHYCPCCNTKMTESEEGE</sequence>
<evidence type="ECO:0000256" key="1">
    <source>
        <dbReference type="SAM" id="Coils"/>
    </source>
</evidence>
<organism evidence="2 3">
    <name type="scientific">Eubacterium oxidoreducens</name>
    <dbReference type="NCBI Taxonomy" id="1732"/>
    <lineage>
        <taxon>Bacteria</taxon>
        <taxon>Bacillati</taxon>
        <taxon>Bacillota</taxon>
        <taxon>Clostridia</taxon>
        <taxon>Eubacteriales</taxon>
        <taxon>Eubacteriaceae</taxon>
        <taxon>Eubacterium</taxon>
    </lineage>
</organism>
<reference evidence="2 3" key="1">
    <citation type="submission" date="2016-10" db="EMBL/GenBank/DDBJ databases">
        <authorList>
            <person name="de Groot N.N."/>
        </authorList>
    </citation>
    <scope>NUCLEOTIDE SEQUENCE [LARGE SCALE GENOMIC DNA]</scope>
    <source>
        <strain evidence="2 3">DSM 3217</strain>
    </source>
</reference>
<dbReference type="STRING" id="1732.SAMN02910417_01066"/>
<gene>
    <name evidence="2" type="ORF">SAMN02910417_01066</name>
</gene>
<accession>A0A1G6B1Y5</accession>
<proteinExistence type="predicted"/>
<keyword evidence="1" id="KW-0175">Coiled coil</keyword>
<evidence type="ECO:0008006" key="4">
    <source>
        <dbReference type="Google" id="ProtNLM"/>
    </source>
</evidence>